<evidence type="ECO:0000313" key="13">
    <source>
        <dbReference type="Proteomes" id="UP000622405"/>
    </source>
</evidence>
<dbReference type="InterPro" id="IPR044068">
    <property type="entry name" value="CB"/>
</dbReference>
<evidence type="ECO:0000256" key="4">
    <source>
        <dbReference type="ARBA" id="ARBA00022829"/>
    </source>
</evidence>
<dbReference type="InterPro" id="IPR010998">
    <property type="entry name" value="Integrase_recombinase_N"/>
</dbReference>
<comment type="caution">
    <text evidence="12">The sequence shown here is derived from an EMBL/GenBank/DDBJ whole genome shotgun (WGS) entry which is preliminary data.</text>
</comment>
<reference evidence="12 13" key="1">
    <citation type="journal article" date="2020" name="mSystems">
        <title>Defining Genomic and Predicted Metabolic Features of the Acetobacterium Genus.</title>
        <authorList>
            <person name="Ross D.E."/>
            <person name="Marshall C.W."/>
            <person name="Gulliver D."/>
            <person name="May H.D."/>
            <person name="Norman R.S."/>
        </authorList>
    </citation>
    <scope>NUCLEOTIDE SEQUENCE [LARGE SCALE GENOMIC DNA]</scope>
    <source>
        <strain evidence="12 13">DSM 4132</strain>
    </source>
</reference>
<sequence length="327" mass="37676">MTTPTNLTDKIIPNNSLIDEFLNYVLTIKGYSDKSAQAYRYDLIIFFRFIKRYFAMVPQSLDFDEIPINDVTIDDLKAVNLGILYAFLSYSSKERHNADAARSRKVSSLRSFFNYLCNKQKYFLPNPVTELEMPKLPARHARYLEWDEAVDLLKGITGRHKERDFAIVTLFLNCGMRLSELTQIKISDIKNDSLRIIGKGNKERTVFLNHACLKAVNRYLAVRQESDSPYLFLSQQNTPISNRAVQHLVKKHLASCGLNTDEISVHKLRHTAATLMFRYGNADLRSVQEILGHQNVSTTQIYTHINEETLRDTLNQNPLSQFESDDD</sequence>
<keyword evidence="6 9" id="KW-0238">DNA-binding</keyword>
<evidence type="ECO:0000256" key="5">
    <source>
        <dbReference type="ARBA" id="ARBA00022908"/>
    </source>
</evidence>
<evidence type="ECO:0000259" key="10">
    <source>
        <dbReference type="PROSITE" id="PS51898"/>
    </source>
</evidence>
<proteinExistence type="predicted"/>
<dbReference type="Gene3D" id="1.10.150.130">
    <property type="match status" value="1"/>
</dbReference>
<keyword evidence="8" id="KW-0131">Cell cycle</keyword>
<keyword evidence="13" id="KW-1185">Reference proteome</keyword>
<comment type="subcellular location">
    <subcellularLocation>
        <location evidence="1">Cytoplasm</location>
    </subcellularLocation>
</comment>
<keyword evidence="2" id="KW-0963">Cytoplasm</keyword>
<dbReference type="RefSeq" id="WP_186893963.1">
    <property type="nucleotide sequence ID" value="NZ_WJBE01000005.1"/>
</dbReference>
<dbReference type="PROSITE" id="PS51898">
    <property type="entry name" value="TYR_RECOMBINASE"/>
    <property type="match status" value="1"/>
</dbReference>
<dbReference type="InterPro" id="IPR013762">
    <property type="entry name" value="Integrase-like_cat_sf"/>
</dbReference>
<keyword evidence="4" id="KW-0159">Chromosome partition</keyword>
<keyword evidence="7" id="KW-0233">DNA recombination</keyword>
<dbReference type="InterPro" id="IPR011010">
    <property type="entry name" value="DNA_brk_join_enz"/>
</dbReference>
<feature type="domain" description="Tyr recombinase" evidence="10">
    <location>
        <begin position="139"/>
        <end position="315"/>
    </location>
</feature>
<dbReference type="InterPro" id="IPR002104">
    <property type="entry name" value="Integrase_catalytic"/>
</dbReference>
<keyword evidence="3" id="KW-0132">Cell division</keyword>
<name>A0ABR6YWI1_9FIRM</name>
<dbReference type="PANTHER" id="PTHR30349:SF77">
    <property type="entry name" value="TYROSINE RECOMBINASE XERC"/>
    <property type="match status" value="1"/>
</dbReference>
<evidence type="ECO:0000256" key="1">
    <source>
        <dbReference type="ARBA" id="ARBA00004496"/>
    </source>
</evidence>
<evidence type="ECO:0000313" key="12">
    <source>
        <dbReference type="EMBL" id="MBC3899491.1"/>
    </source>
</evidence>
<evidence type="ECO:0000256" key="2">
    <source>
        <dbReference type="ARBA" id="ARBA00022490"/>
    </source>
</evidence>
<dbReference type="PANTHER" id="PTHR30349">
    <property type="entry name" value="PHAGE INTEGRASE-RELATED"/>
    <property type="match status" value="1"/>
</dbReference>
<evidence type="ECO:0000256" key="8">
    <source>
        <dbReference type="ARBA" id="ARBA00023306"/>
    </source>
</evidence>
<evidence type="ECO:0000259" key="11">
    <source>
        <dbReference type="PROSITE" id="PS51900"/>
    </source>
</evidence>
<feature type="domain" description="Core-binding (CB)" evidence="11">
    <location>
        <begin position="12"/>
        <end position="117"/>
    </location>
</feature>
<accession>A0ABR6YWI1</accession>
<dbReference type="Proteomes" id="UP000622405">
    <property type="component" value="Unassembled WGS sequence"/>
</dbReference>
<protein>
    <submittedName>
        <fullName evidence="12">Tyrosine-type recombinase/integrase</fullName>
    </submittedName>
</protein>
<evidence type="ECO:0000256" key="9">
    <source>
        <dbReference type="PROSITE-ProRule" id="PRU01248"/>
    </source>
</evidence>
<evidence type="ECO:0000256" key="3">
    <source>
        <dbReference type="ARBA" id="ARBA00022618"/>
    </source>
</evidence>
<dbReference type="Pfam" id="PF00589">
    <property type="entry name" value="Phage_integrase"/>
    <property type="match status" value="1"/>
</dbReference>
<evidence type="ECO:0000256" key="7">
    <source>
        <dbReference type="ARBA" id="ARBA00023172"/>
    </source>
</evidence>
<keyword evidence="5" id="KW-0229">DNA integration</keyword>
<dbReference type="Gene3D" id="1.10.443.10">
    <property type="entry name" value="Intergrase catalytic core"/>
    <property type="match status" value="1"/>
</dbReference>
<dbReference type="InterPro" id="IPR050090">
    <property type="entry name" value="Tyrosine_recombinase_XerCD"/>
</dbReference>
<dbReference type="EMBL" id="WJBE01000005">
    <property type="protein sequence ID" value="MBC3899491.1"/>
    <property type="molecule type" value="Genomic_DNA"/>
</dbReference>
<dbReference type="PROSITE" id="PS51900">
    <property type="entry name" value="CB"/>
    <property type="match status" value="1"/>
</dbReference>
<evidence type="ECO:0000256" key="6">
    <source>
        <dbReference type="ARBA" id="ARBA00023125"/>
    </source>
</evidence>
<gene>
    <name evidence="12" type="ORF">GH811_07660</name>
</gene>
<organism evidence="12 13">
    <name type="scientific">Acetobacterium malicum</name>
    <dbReference type="NCBI Taxonomy" id="52692"/>
    <lineage>
        <taxon>Bacteria</taxon>
        <taxon>Bacillati</taxon>
        <taxon>Bacillota</taxon>
        <taxon>Clostridia</taxon>
        <taxon>Eubacteriales</taxon>
        <taxon>Eubacteriaceae</taxon>
        <taxon>Acetobacterium</taxon>
    </lineage>
</organism>
<dbReference type="SUPFAM" id="SSF56349">
    <property type="entry name" value="DNA breaking-rejoining enzymes"/>
    <property type="match status" value="1"/>
</dbReference>